<dbReference type="PANTHER" id="PTHR23542">
    <property type="match status" value="1"/>
</dbReference>
<feature type="transmembrane region" description="Helical" evidence="5">
    <location>
        <begin position="346"/>
        <end position="367"/>
    </location>
</feature>
<dbReference type="GO" id="GO:0005886">
    <property type="term" value="C:plasma membrane"/>
    <property type="evidence" value="ECO:0007669"/>
    <property type="project" value="UniProtKB-SubCell"/>
</dbReference>
<dbReference type="PANTHER" id="PTHR23542:SF1">
    <property type="entry name" value="MAJOR FACILITATOR SUPERFAMILY (MFS) PROFILE DOMAIN-CONTAINING PROTEIN"/>
    <property type="match status" value="1"/>
</dbReference>
<feature type="transmembrane region" description="Helical" evidence="5">
    <location>
        <begin position="221"/>
        <end position="245"/>
    </location>
</feature>
<evidence type="ECO:0000256" key="1">
    <source>
        <dbReference type="ARBA" id="ARBA00004651"/>
    </source>
</evidence>
<evidence type="ECO:0000256" key="4">
    <source>
        <dbReference type="ARBA" id="ARBA00023136"/>
    </source>
</evidence>
<evidence type="ECO:0000313" key="8">
    <source>
        <dbReference type="Proteomes" id="UP000541033"/>
    </source>
</evidence>
<proteinExistence type="predicted"/>
<evidence type="ECO:0000313" key="7">
    <source>
        <dbReference type="EMBL" id="NIH53788.1"/>
    </source>
</evidence>
<comment type="caution">
    <text evidence="7">The sequence shown here is derived from an EMBL/GenBank/DDBJ whole genome shotgun (WGS) entry which is preliminary data.</text>
</comment>
<sequence length="404" mass="41201">MGPYRFLFGSMGWPFVVIGFLGRLPVAMIVVGVLTMVTAVRGSLAEAGIASAAVGLAAGIGGPLVGAAADRWGQRWVLTVVAIINSAALLAMVVAVNSPVPIGVVMIFSALTGLASPQLAPMARARWIGMLSRHSDATPVHTNSAMAYESTAEEVTFILGPVVVGLLASLISPVAPIIGAVVITLVFVVAFAWHDSAKHAVARSSSDAAPAPLRELLRGRLLVPLAGMLTIGYMFGTILTSLTGFMDSIGLETSTGLVYGAMSVTSAVTSLLAGLLPGRFALRWRWLLAVAVALVASFAFPAVSSIPGAIVVLLFLGLGIGPAMVTIFSIAAAVAPSGRLTTVMTLFGSSIIVGQSLGTATISQLVTAHGYQAGFFGITATVGVLCALAAVNVVLARPGRASRV</sequence>
<name>A0A7X5R1C2_9MICO</name>
<dbReference type="PROSITE" id="PS50850">
    <property type="entry name" value="MFS"/>
    <property type="match status" value="1"/>
</dbReference>
<dbReference type="InterPro" id="IPR020846">
    <property type="entry name" value="MFS_dom"/>
</dbReference>
<keyword evidence="4 5" id="KW-0472">Membrane</keyword>
<dbReference type="RefSeq" id="WP_208402468.1">
    <property type="nucleotide sequence ID" value="NZ_JAAMOX010000001.1"/>
</dbReference>
<feature type="transmembrane region" description="Helical" evidence="5">
    <location>
        <begin position="102"/>
        <end position="123"/>
    </location>
</feature>
<feature type="domain" description="Major facilitator superfamily (MFS) profile" evidence="6">
    <location>
        <begin position="220"/>
        <end position="404"/>
    </location>
</feature>
<dbReference type="Gene3D" id="1.20.1250.20">
    <property type="entry name" value="MFS general substrate transporter like domains"/>
    <property type="match status" value="1"/>
</dbReference>
<feature type="transmembrane region" description="Helical" evidence="5">
    <location>
        <begin position="177"/>
        <end position="194"/>
    </location>
</feature>
<feature type="transmembrane region" description="Helical" evidence="5">
    <location>
        <begin position="257"/>
        <end position="277"/>
    </location>
</feature>
<evidence type="ECO:0000256" key="5">
    <source>
        <dbReference type="SAM" id="Phobius"/>
    </source>
</evidence>
<dbReference type="EMBL" id="JAAMOX010000001">
    <property type="protein sequence ID" value="NIH53788.1"/>
    <property type="molecule type" value="Genomic_DNA"/>
</dbReference>
<accession>A0A7X5R1C2</accession>
<protein>
    <submittedName>
        <fullName evidence="7">MFS family permease</fullName>
    </submittedName>
</protein>
<dbReference type="InterPro" id="IPR011701">
    <property type="entry name" value="MFS"/>
</dbReference>
<dbReference type="Proteomes" id="UP000541033">
    <property type="component" value="Unassembled WGS sequence"/>
</dbReference>
<evidence type="ECO:0000259" key="6">
    <source>
        <dbReference type="PROSITE" id="PS50850"/>
    </source>
</evidence>
<comment type="subcellular location">
    <subcellularLocation>
        <location evidence="1">Cell membrane</location>
        <topology evidence="1">Multi-pass membrane protein</topology>
    </subcellularLocation>
</comment>
<dbReference type="SUPFAM" id="SSF103473">
    <property type="entry name" value="MFS general substrate transporter"/>
    <property type="match status" value="1"/>
</dbReference>
<feature type="transmembrane region" description="Helical" evidence="5">
    <location>
        <begin position="49"/>
        <end position="69"/>
    </location>
</feature>
<keyword evidence="8" id="KW-1185">Reference proteome</keyword>
<keyword evidence="2 5" id="KW-0812">Transmembrane</keyword>
<feature type="transmembrane region" description="Helical" evidence="5">
    <location>
        <begin position="373"/>
        <end position="395"/>
    </location>
</feature>
<reference evidence="7 8" key="1">
    <citation type="submission" date="2020-02" db="EMBL/GenBank/DDBJ databases">
        <title>Sequencing the genomes of 1000 actinobacteria strains.</title>
        <authorList>
            <person name="Klenk H.-P."/>
        </authorList>
    </citation>
    <scope>NUCLEOTIDE SEQUENCE [LARGE SCALE GENOMIC DNA]</scope>
    <source>
        <strain evidence="7 8">DSM 27960</strain>
    </source>
</reference>
<feature type="transmembrane region" description="Helical" evidence="5">
    <location>
        <begin position="12"/>
        <end position="37"/>
    </location>
</feature>
<evidence type="ECO:0000256" key="3">
    <source>
        <dbReference type="ARBA" id="ARBA00022989"/>
    </source>
</evidence>
<feature type="transmembrane region" description="Helical" evidence="5">
    <location>
        <begin position="309"/>
        <end position="334"/>
    </location>
</feature>
<dbReference type="AlphaFoldDB" id="A0A7X5R1C2"/>
<feature type="transmembrane region" description="Helical" evidence="5">
    <location>
        <begin position="284"/>
        <end position="303"/>
    </location>
</feature>
<keyword evidence="3 5" id="KW-1133">Transmembrane helix</keyword>
<dbReference type="InterPro" id="IPR036259">
    <property type="entry name" value="MFS_trans_sf"/>
</dbReference>
<evidence type="ECO:0000256" key="2">
    <source>
        <dbReference type="ARBA" id="ARBA00022692"/>
    </source>
</evidence>
<feature type="transmembrane region" description="Helical" evidence="5">
    <location>
        <begin position="76"/>
        <end position="96"/>
    </location>
</feature>
<dbReference type="Pfam" id="PF07690">
    <property type="entry name" value="MFS_1"/>
    <property type="match status" value="1"/>
</dbReference>
<organism evidence="7 8">
    <name type="scientific">Lysinibacter cavernae</name>
    <dbReference type="NCBI Taxonomy" id="1640652"/>
    <lineage>
        <taxon>Bacteria</taxon>
        <taxon>Bacillati</taxon>
        <taxon>Actinomycetota</taxon>
        <taxon>Actinomycetes</taxon>
        <taxon>Micrococcales</taxon>
        <taxon>Microbacteriaceae</taxon>
        <taxon>Lysinibacter</taxon>
    </lineage>
</organism>
<gene>
    <name evidence="7" type="ORF">FHX76_001656</name>
</gene>
<dbReference type="GO" id="GO:0022857">
    <property type="term" value="F:transmembrane transporter activity"/>
    <property type="evidence" value="ECO:0007669"/>
    <property type="project" value="InterPro"/>
</dbReference>